<name>A0A090N4C8_OSTTA</name>
<feature type="region of interest" description="Disordered" evidence="1">
    <location>
        <begin position="306"/>
        <end position="325"/>
    </location>
</feature>
<dbReference type="Proteomes" id="UP000009170">
    <property type="component" value="Unassembled WGS sequence"/>
</dbReference>
<organism evidence="2 3">
    <name type="scientific">Ostreococcus tauri</name>
    <name type="common">Marine green alga</name>
    <dbReference type="NCBI Taxonomy" id="70448"/>
    <lineage>
        <taxon>Eukaryota</taxon>
        <taxon>Viridiplantae</taxon>
        <taxon>Chlorophyta</taxon>
        <taxon>Mamiellophyceae</taxon>
        <taxon>Mamiellales</taxon>
        <taxon>Bathycoccaceae</taxon>
        <taxon>Ostreococcus</taxon>
    </lineage>
</organism>
<comment type="caution">
    <text evidence="2">The sequence shown here is derived from an EMBL/GenBank/DDBJ whole genome shotgun (WGS) entry which is preliminary data.</text>
</comment>
<feature type="region of interest" description="Disordered" evidence="1">
    <location>
        <begin position="28"/>
        <end position="57"/>
    </location>
</feature>
<protein>
    <submittedName>
        <fullName evidence="2">Unnamed product</fullName>
    </submittedName>
</protein>
<keyword evidence="3" id="KW-1185">Reference proteome</keyword>
<evidence type="ECO:0000313" key="3">
    <source>
        <dbReference type="Proteomes" id="UP000009170"/>
    </source>
</evidence>
<gene>
    <name evidence="2" type="ORF">OT_ostta11g01780</name>
</gene>
<reference evidence="2 3" key="2">
    <citation type="journal article" date="2014" name="BMC Genomics">
        <title>An improved genome of the model marine alga Ostreococcus tauri unfolds by assessing Illumina de novo assemblies.</title>
        <authorList>
            <person name="Blanc-Mathieu R."/>
            <person name="Verhelst B."/>
            <person name="Derelle E."/>
            <person name="Rombauts S."/>
            <person name="Bouget F.Y."/>
            <person name="Carre I."/>
            <person name="Chateau A."/>
            <person name="Eyre-Walker A."/>
            <person name="Grimsley N."/>
            <person name="Moreau H."/>
            <person name="Piegu B."/>
            <person name="Rivals E."/>
            <person name="Schackwitz W."/>
            <person name="Van de Peer Y."/>
            <person name="Piganeau G."/>
        </authorList>
    </citation>
    <scope>NUCLEOTIDE SEQUENCE [LARGE SCALE GENOMIC DNA]</scope>
    <source>
        <strain evidence="3">OTTH 0595 / CCAP 157/2 / RCC745</strain>
    </source>
</reference>
<dbReference type="RefSeq" id="XP_022839949.1">
    <property type="nucleotide sequence ID" value="XM_022983011.1"/>
</dbReference>
<reference evidence="3" key="1">
    <citation type="journal article" date="2006" name="Proc. Natl. Acad. Sci. U.S.A.">
        <title>Genome analysis of the smallest free-living eukaryote Ostreococcus tauri unveils many unique features.</title>
        <authorList>
            <person name="Derelle E."/>
            <person name="Ferraz C."/>
            <person name="Rombauts S."/>
            <person name="Rouze P."/>
            <person name="Worden A.Z."/>
            <person name="Robbens S."/>
            <person name="Partensky F."/>
            <person name="Degroeve S."/>
            <person name="Echeynie S."/>
            <person name="Cooke R."/>
            <person name="Saeys Y."/>
            <person name="Wuyts J."/>
            <person name="Jabbari K."/>
            <person name="Bowler C."/>
            <person name="Panaud O."/>
            <person name="Piegu B."/>
            <person name="Ball S.G."/>
            <person name="Ral J.-P."/>
            <person name="Bouget F.-Y."/>
            <person name="Piganeau G."/>
            <person name="De Baets B."/>
            <person name="Picard A."/>
            <person name="Delseny M."/>
            <person name="Demaille J."/>
            <person name="Van de Peer Y."/>
            <person name="Moreau H."/>
        </authorList>
    </citation>
    <scope>NUCLEOTIDE SEQUENCE [LARGE SCALE GENOMIC DNA]</scope>
    <source>
        <strain evidence="3">OTTH 0595 / CCAP 157/2 / RCC745</strain>
    </source>
</reference>
<dbReference type="AlphaFoldDB" id="A0A090N4C8"/>
<accession>A0A090N4C8</accession>
<dbReference type="KEGG" id="ota:OT_ostta11g01780"/>
<evidence type="ECO:0000313" key="2">
    <source>
        <dbReference type="EMBL" id="CEF99643.1"/>
    </source>
</evidence>
<dbReference type="EMBL" id="CAID01000011">
    <property type="protein sequence ID" value="CEF99643.1"/>
    <property type="molecule type" value="Genomic_DNA"/>
</dbReference>
<proteinExistence type="predicted"/>
<dbReference type="GeneID" id="34946245"/>
<dbReference type="InParanoid" id="A0A090N4C8"/>
<evidence type="ECO:0000256" key="1">
    <source>
        <dbReference type="SAM" id="MobiDB-lite"/>
    </source>
</evidence>
<sequence>MAHAPHPHASDAAALESAHVAVDEAEYAGGRESLASQDTAADGRRKSGIPRGPSWTPSEQLASLDSYFSACEVVQESREVDRWQYANKQYPHYVRELAALGLWKPSTTVHGARTPEESIDARRCEEVNEHGVVGANKTVFERGKAVKAHVLKVAHVFRRGFRACGNQQGESGKARQDFWDKQENEALKEKHSEATLVVFRYVAPDSPYLDPAAYRTLKERARPEFALRHEDRCTSAANTASRLQQRTAAATARRESVHPITMAPDKSPTRAMREEALERQVIEELRRTNDVLEMMMRFVTQGELQLPARTGSEAPSNAPADEGEATEPIGAENTISAENIPSSVPPVTRGARTGFACNGRQRKMKSSRRRFLLRNSSRWRKQRWRCTSAITAHSAAYFLFTSIVSARSTQAMRCAAGEHTNVRKRLFLNPFLILARVAPAHVHAPIRPAARRVRLKTS</sequence>